<dbReference type="EMBL" id="EQ999983">
    <property type="protein sequence ID" value="EEQ85218.1"/>
    <property type="molecule type" value="Genomic_DNA"/>
</dbReference>
<proteinExistence type="predicted"/>
<evidence type="ECO:0008006" key="5">
    <source>
        <dbReference type="Google" id="ProtNLM"/>
    </source>
</evidence>
<feature type="transmembrane region" description="Helical" evidence="2">
    <location>
        <begin position="91"/>
        <end position="111"/>
    </location>
</feature>
<accession>A0ABP2ESZ0</accession>
<keyword evidence="2" id="KW-0812">Transmembrane</keyword>
<dbReference type="EMBL" id="EQ999983">
    <property type="protein sequence ID" value="OAT02846.1"/>
    <property type="molecule type" value="Genomic_DNA"/>
</dbReference>
<reference evidence="4" key="2">
    <citation type="journal article" date="2015" name="PLoS Genet.">
        <title>The dynamic genome and transcriptome of the human fungal pathogen Blastomyces and close relative Emmonsia.</title>
        <authorList>
            <person name="Munoz J.F."/>
            <person name="Gauthier G.M."/>
            <person name="Desjardins C.A."/>
            <person name="Gallo J.E."/>
            <person name="Holder J."/>
            <person name="Sullivan T.D."/>
            <person name="Marty A.J."/>
            <person name="Carmen J.C."/>
            <person name="Chen Z."/>
            <person name="Ding L."/>
            <person name="Gujja S."/>
            <person name="Magrini V."/>
            <person name="Misas E."/>
            <person name="Mitreva M."/>
            <person name="Priest M."/>
            <person name="Saif S."/>
            <person name="Whiston E.A."/>
            <person name="Young S."/>
            <person name="Zeng Q."/>
            <person name="Goldman W.E."/>
            <person name="Mardis E.R."/>
            <person name="Taylor J.W."/>
            <person name="McEwen J.G."/>
            <person name="Clay O.K."/>
            <person name="Klein B.S."/>
            <person name="Cuomo C.A."/>
        </authorList>
    </citation>
    <scope>NUCLEOTIDE SEQUENCE [LARGE SCALE GENOMIC DNA]</scope>
    <source>
        <strain evidence="4">ER-3 / ATCC MYA-2586</strain>
    </source>
</reference>
<dbReference type="InterPro" id="IPR021822">
    <property type="entry name" value="DUF3405"/>
</dbReference>
<evidence type="ECO:0000256" key="2">
    <source>
        <dbReference type="SAM" id="Phobius"/>
    </source>
</evidence>
<dbReference type="Pfam" id="PF11885">
    <property type="entry name" value="DUF3405"/>
    <property type="match status" value="1"/>
</dbReference>
<dbReference type="Proteomes" id="UP000002039">
    <property type="component" value="Unassembled WGS sequence"/>
</dbReference>
<dbReference type="PANTHER" id="PTHR36205">
    <property type="entry name" value="CHROMOSOME 19, WHOLE GENOME SHOTGUN SEQUENCE"/>
    <property type="match status" value="1"/>
</dbReference>
<protein>
    <recommendedName>
        <fullName evidence="5">Major facilitator superfamily transporter</fullName>
    </recommendedName>
</protein>
<dbReference type="RefSeq" id="XP_045273023.1">
    <property type="nucleotide sequence ID" value="XM_045424272.1"/>
</dbReference>
<feature type="compositionally biased region" description="Basic and acidic residues" evidence="1">
    <location>
        <begin position="584"/>
        <end position="600"/>
    </location>
</feature>
<dbReference type="GeneID" id="69030048"/>
<evidence type="ECO:0000256" key="1">
    <source>
        <dbReference type="SAM" id="MobiDB-lite"/>
    </source>
</evidence>
<feature type="region of interest" description="Disordered" evidence="1">
    <location>
        <begin position="165"/>
        <end position="191"/>
    </location>
</feature>
<keyword evidence="2" id="KW-0472">Membrane</keyword>
<feature type="compositionally biased region" description="Basic and acidic residues" evidence="1">
    <location>
        <begin position="181"/>
        <end position="191"/>
    </location>
</feature>
<reference evidence="3" key="1">
    <citation type="submission" date="2009-02" db="EMBL/GenBank/DDBJ databases">
        <title>The Genome Sequence of Blastomyces dermatitidis strain ER-3.</title>
        <authorList>
            <consortium name="The Broad Institute Genome Sequencing Platform"/>
            <consortium name="Broad Institute Microbial Sequencing Center."/>
            <person name="Champion M."/>
            <person name="Cuomo C."/>
            <person name="Ma L.-J."/>
            <person name="Henn M.R."/>
            <person name="Klein B."/>
            <person name="Goldman B."/>
            <person name="Young S."/>
            <person name="Kodira C.D."/>
            <person name="Zeng Q."/>
            <person name="Koehrsen M."/>
            <person name="Alvarado L."/>
            <person name="Berlin A.M."/>
            <person name="Heiman D.I."/>
            <person name="Hepburn T.A."/>
            <person name="Saif S."/>
            <person name="Shea T.D."/>
            <person name="Shenoy N."/>
            <person name="Sykes S."/>
            <person name="Galagan J."/>
            <person name="Nusbaum C."/>
            <person name="Birren B."/>
        </authorList>
    </citation>
    <scope>NUCLEOTIDE SEQUENCE</scope>
    <source>
        <strain evidence="3">ER-3</strain>
    </source>
</reference>
<dbReference type="RefSeq" id="XP_045282573.1">
    <property type="nucleotide sequence ID" value="XM_045424273.1"/>
</dbReference>
<sequence>MVRAAEPMTRRVAASQFRDDITQCPKLEIDTEKQDYAYSSRDTSLDHDEDSRTYLKSPYDTAISSNPILGKPTQPSKRKRRYQFYRVPHSIMRWICLGVFMSLLLFIAFLFRFTISGSSFRAVPLELSRPKPRPPQWESFPFLSRYYGGIRTLVSRQDNIPEYPGDGTVEKIMDSPSYGKEGNDKSDKRSEAKKSLVFNPYPDYKSESYVKKYGVKNDCFLDADTKTSIPPVRHFPGIPKGFPDAAMGSNKLLGINDDVCFERFGRLGPYGLGYGIAAGGTGGGLEGDRSGIDEVWKEIPAVDFRTVKWSEAQERCIAANSHRFPKLGPPRVDRFGAMKVGTLHARAETVGSTPLGENKDSASTVAAANDTLTLPRSAILIRTWSDYQYNEESIMYLRSLISELSLMSGGEYIVHFLIHVKDDNLQIWSDDDTYDRVLKNALPAEFRGMGTLWSERQMGLLYGGLQETFARDLPVHGVYRSTFMPVQWFSHQHPEYDFIWNWEMDARYTGHWYHLFSQVSEWAKQQPRKGLWERNARFYVPSVHGSWEDFRQMIRVQTEIGTDNPNNMWATPQDKNRPNGQPEAKGDKPIWGPERPHEQDVIETDGEGIPPTTYEKDKYQWGVGEDADLIVFNPIYDPEGTTWLLRDDVTGYNKSEGMPPRRAAIITSARLSRKLLATMHRETSIKRHTMFSEMWPATAALHHGLKAVFAPHPVYIDRRWPTKYLEATFNAGRNGATGGSRISVFGDREHNFRGTTWFYSAGHSPNLWRRWFGYRVDGRGGEEYELATEGRMCLPPMLLHPIKELEMIIESVDR</sequence>
<keyword evidence="4" id="KW-1185">Reference proteome</keyword>
<evidence type="ECO:0000313" key="4">
    <source>
        <dbReference type="Proteomes" id="UP000002039"/>
    </source>
</evidence>
<dbReference type="PANTHER" id="PTHR36205:SF1">
    <property type="entry name" value="MAJOR FACILITATOR SUPERFAMILY TRANSPORTER"/>
    <property type="match status" value="1"/>
</dbReference>
<keyword evidence="2" id="KW-1133">Transmembrane helix</keyword>
<gene>
    <name evidence="3" type="ORF">BDCG_08487</name>
</gene>
<organism evidence="3 4">
    <name type="scientific">Ajellomyces dermatitidis (strain ER-3 / ATCC MYA-2586)</name>
    <name type="common">Blastomyces dermatitidis</name>
    <dbReference type="NCBI Taxonomy" id="559297"/>
    <lineage>
        <taxon>Eukaryota</taxon>
        <taxon>Fungi</taxon>
        <taxon>Dikarya</taxon>
        <taxon>Ascomycota</taxon>
        <taxon>Pezizomycotina</taxon>
        <taxon>Eurotiomycetes</taxon>
        <taxon>Eurotiomycetidae</taxon>
        <taxon>Onygenales</taxon>
        <taxon>Ajellomycetaceae</taxon>
        <taxon>Blastomyces</taxon>
    </lineage>
</organism>
<evidence type="ECO:0000313" key="3">
    <source>
        <dbReference type="EMBL" id="EEQ85218.1"/>
    </source>
</evidence>
<feature type="region of interest" description="Disordered" evidence="1">
    <location>
        <begin position="562"/>
        <end position="612"/>
    </location>
</feature>
<name>A0ABP2ESZ0_AJEDR</name>